<protein>
    <submittedName>
        <fullName evidence="1">Uncharacterized protein</fullName>
    </submittedName>
</protein>
<name>A0A6C0BKM9_9ZZZZ</name>
<accession>A0A6C0BKM9</accession>
<organism evidence="1">
    <name type="scientific">viral metagenome</name>
    <dbReference type="NCBI Taxonomy" id="1070528"/>
    <lineage>
        <taxon>unclassified sequences</taxon>
        <taxon>metagenomes</taxon>
        <taxon>organismal metagenomes</taxon>
    </lineage>
</organism>
<evidence type="ECO:0000313" key="1">
    <source>
        <dbReference type="EMBL" id="QHS92736.1"/>
    </source>
</evidence>
<reference evidence="1" key="1">
    <citation type="journal article" date="2020" name="Nature">
        <title>Giant virus diversity and host interactions through global metagenomics.</title>
        <authorList>
            <person name="Schulz F."/>
            <person name="Roux S."/>
            <person name="Paez-Espino D."/>
            <person name="Jungbluth S."/>
            <person name="Walsh D.A."/>
            <person name="Denef V.J."/>
            <person name="McMahon K.D."/>
            <person name="Konstantinidis K.T."/>
            <person name="Eloe-Fadrosh E.A."/>
            <person name="Kyrpides N.C."/>
            <person name="Woyke T."/>
        </authorList>
    </citation>
    <scope>NUCLEOTIDE SEQUENCE</scope>
    <source>
        <strain evidence="1">GVMAG-M-3300014204-73</strain>
    </source>
</reference>
<dbReference type="EMBL" id="MN739190">
    <property type="protein sequence ID" value="QHS92736.1"/>
    <property type="molecule type" value="Genomic_DNA"/>
</dbReference>
<dbReference type="AlphaFoldDB" id="A0A6C0BKM9"/>
<sequence>MKIKLFISQFLREIYLEKKVIDADPDRKPLQILPLDETHMTSWNPQYLIESHLSEKEFDAPQLPSDRITSDDLNADEDGPIYGQKVTASWKPMTYLTHQWVYKGPYLGKRERIPASTVERYQKFRSYGDDAVIPQEIVYGPGNQLYLKSPNIGVKWPPMTEVDKVKDTIVGRIVNRYSMGVYQGDELIKTGQINWEKFLYHFIVRYIINAGDAGSWNFINNFGIDYEEDRTHTHGDPTTMLEVLSNKRISKNDLQSYEKALVSLANTLKSRVTRNVLPKVSGEELRRTQLVLSLLPNV</sequence>
<proteinExistence type="predicted"/>